<organism evidence="1 2">
    <name type="scientific">Pseudomonas fluorescens</name>
    <dbReference type="NCBI Taxonomy" id="294"/>
    <lineage>
        <taxon>Bacteria</taxon>
        <taxon>Pseudomonadati</taxon>
        <taxon>Pseudomonadota</taxon>
        <taxon>Gammaproteobacteria</taxon>
        <taxon>Pseudomonadales</taxon>
        <taxon>Pseudomonadaceae</taxon>
        <taxon>Pseudomonas</taxon>
    </lineage>
</organism>
<dbReference type="AlphaFoldDB" id="A0A5E7TYV5"/>
<dbReference type="EMBL" id="CABVJG010000007">
    <property type="protein sequence ID" value="VVQ03449.1"/>
    <property type="molecule type" value="Genomic_DNA"/>
</dbReference>
<dbReference type="RefSeq" id="WP_150793776.1">
    <property type="nucleotide sequence ID" value="NZ_CABVJG010000007.1"/>
</dbReference>
<name>A0A5E7TYV5_PSEFL</name>
<reference evidence="1 2" key="1">
    <citation type="submission" date="2019-09" db="EMBL/GenBank/DDBJ databases">
        <authorList>
            <person name="Chandra G."/>
            <person name="Truman W A."/>
        </authorList>
    </citation>
    <scope>NUCLEOTIDE SEQUENCE [LARGE SCALE GENOMIC DNA]</scope>
    <source>
        <strain evidence="1">PS925</strain>
    </source>
</reference>
<evidence type="ECO:0000313" key="1">
    <source>
        <dbReference type="EMBL" id="VVQ03449.1"/>
    </source>
</evidence>
<evidence type="ECO:0000313" key="2">
    <source>
        <dbReference type="Proteomes" id="UP000412311"/>
    </source>
</evidence>
<gene>
    <name evidence="1" type="ORF">PS925_02537</name>
</gene>
<proteinExistence type="predicted"/>
<sequence length="382" mass="42688">MHLPYDLQVTLDERGGLDLPSHPDAWTRNLISQAASGLEHYRERIEKLYFDSIGTQLRCGIYNELKARAFAALSSQVQPDKVAFIGISYGFVFNAACFATMMLSRNDMLTEVGSPEKEFPPNPISNMPSSMADSPFHPSQPVCPIRKAFAVFLTVRFVESVFMHEVSHLVRGHLGLVQSLGAFNWSEGDDMPGHLAALSKQALEFDADTGAIEESFSYLFGIQHAFSIGHFKNADPATLRALEILYADGLSAAKYSFMGMYLPLRMFEHLHWERDLQNGSSHPHPPIRMLYLMFIYSLALVEGLDVNKDSAQVAVDEWTKECEANYMALHGATIDPSGIRSAWLSPEGDAYIYDIHNELERLAPELARHVIHMSFKPGRGSS</sequence>
<accession>A0A5E7TYV5</accession>
<protein>
    <submittedName>
        <fullName evidence="1">Uncharacterized protein</fullName>
    </submittedName>
</protein>
<dbReference type="Proteomes" id="UP000412311">
    <property type="component" value="Unassembled WGS sequence"/>
</dbReference>